<dbReference type="PRINTS" id="PR00024">
    <property type="entry name" value="HOMEOBOX"/>
</dbReference>
<evidence type="ECO:0000256" key="1">
    <source>
        <dbReference type="ARBA" id="ARBA00004123"/>
    </source>
</evidence>
<evidence type="ECO:0000256" key="8">
    <source>
        <dbReference type="SAM" id="MobiDB-lite"/>
    </source>
</evidence>
<sequence>MNSYMEYPIHNPENNLYSNRMHRHLPPSPEIDPAVGSAPSCYSACALDEAPQHTRNDVRINPDPIQATHDSSPTRTSPENSPITPNGLQILDPGYGHPTTTNYNPGFGYPAPNQYYGAIHGAAPNPTASMYPIASHYPNAEAYNNSKALYGGNYHPGNVYASYNSCLISGNGNDCAQMGSGETMSACGVHDRNSPPNINFSSASEQQQGTTDSANTYDWMKIKRNPPKNVYYTQNKMADFSGYGNQLGNGRTNFTTKQLTELEKEFHYNKYLTRARRVEIAAALHLNETQVKIWFQNRRMKQKKRDKEAEKQMQTLKGFDKLGKSSGNISNFPGETTCDNNNTNADKNTSNLTSLSVKSEINNNT</sequence>
<feature type="DNA-binding region" description="Homeobox" evidence="6">
    <location>
        <begin position="247"/>
        <end position="306"/>
    </location>
</feature>
<dbReference type="PANTHER" id="PTHR45946:SF4">
    <property type="entry name" value="HOMEOBOX PROTEIN ROUGH-RELATED"/>
    <property type="match status" value="1"/>
</dbReference>
<evidence type="ECO:0000313" key="10">
    <source>
        <dbReference type="EMBL" id="CAB3254083.1"/>
    </source>
</evidence>
<comment type="subcellular location">
    <subcellularLocation>
        <location evidence="1 6 7">Nucleus</location>
    </subcellularLocation>
</comment>
<keyword evidence="4 6" id="KW-0371">Homeobox</keyword>
<dbReference type="AlphaFoldDB" id="A0A6F9DFA6"/>
<dbReference type="GO" id="GO:0000981">
    <property type="term" value="F:DNA-binding transcription factor activity, RNA polymerase II-specific"/>
    <property type="evidence" value="ECO:0007669"/>
    <property type="project" value="InterPro"/>
</dbReference>
<name>A0A6F9DFA6_9ASCI</name>
<feature type="compositionally biased region" description="Polar residues" evidence="8">
    <location>
        <begin position="352"/>
        <end position="365"/>
    </location>
</feature>
<organism evidence="10">
    <name type="scientific">Phallusia mammillata</name>
    <dbReference type="NCBI Taxonomy" id="59560"/>
    <lineage>
        <taxon>Eukaryota</taxon>
        <taxon>Metazoa</taxon>
        <taxon>Chordata</taxon>
        <taxon>Tunicata</taxon>
        <taxon>Ascidiacea</taxon>
        <taxon>Phlebobranchia</taxon>
        <taxon>Ascidiidae</taxon>
        <taxon>Phallusia</taxon>
    </lineage>
</organism>
<feature type="compositionally biased region" description="Polar residues" evidence="8">
    <location>
        <begin position="68"/>
        <end position="87"/>
    </location>
</feature>
<dbReference type="SUPFAM" id="SSF46689">
    <property type="entry name" value="Homeodomain-like"/>
    <property type="match status" value="1"/>
</dbReference>
<feature type="compositionally biased region" description="Low complexity" evidence="8">
    <location>
        <begin position="336"/>
        <end position="351"/>
    </location>
</feature>
<dbReference type="Pfam" id="PF00046">
    <property type="entry name" value="Homeodomain"/>
    <property type="match status" value="1"/>
</dbReference>
<evidence type="ECO:0000256" key="5">
    <source>
        <dbReference type="ARBA" id="ARBA00023242"/>
    </source>
</evidence>
<dbReference type="InterPro" id="IPR009057">
    <property type="entry name" value="Homeodomain-like_sf"/>
</dbReference>
<dbReference type="PANTHER" id="PTHR45946">
    <property type="entry name" value="HOMEOBOX PROTEIN ROUGH-RELATED"/>
    <property type="match status" value="1"/>
</dbReference>
<dbReference type="InterPro" id="IPR017970">
    <property type="entry name" value="Homeobox_CS"/>
</dbReference>
<evidence type="ECO:0000256" key="6">
    <source>
        <dbReference type="PROSITE-ProRule" id="PRU00108"/>
    </source>
</evidence>
<keyword evidence="2" id="KW-0217">Developmental protein</keyword>
<evidence type="ECO:0000259" key="9">
    <source>
        <dbReference type="PROSITE" id="PS50071"/>
    </source>
</evidence>
<dbReference type="Gene3D" id="1.10.10.60">
    <property type="entry name" value="Homeodomain-like"/>
    <property type="match status" value="1"/>
</dbReference>
<accession>A0A6F9DFA6</accession>
<evidence type="ECO:0000256" key="4">
    <source>
        <dbReference type="ARBA" id="ARBA00023155"/>
    </source>
</evidence>
<evidence type="ECO:0000256" key="7">
    <source>
        <dbReference type="RuleBase" id="RU000682"/>
    </source>
</evidence>
<feature type="domain" description="Homeobox" evidence="9">
    <location>
        <begin position="245"/>
        <end position="305"/>
    </location>
</feature>
<dbReference type="PROSITE" id="PS00027">
    <property type="entry name" value="HOMEOBOX_1"/>
    <property type="match status" value="1"/>
</dbReference>
<dbReference type="EMBL" id="LR785814">
    <property type="protein sequence ID" value="CAB3254083.1"/>
    <property type="molecule type" value="mRNA"/>
</dbReference>
<dbReference type="InterPro" id="IPR020479">
    <property type="entry name" value="HD_metazoa"/>
</dbReference>
<proteinExistence type="evidence at transcript level"/>
<reference evidence="10" key="1">
    <citation type="submission" date="2020-04" db="EMBL/GenBank/DDBJ databases">
        <authorList>
            <person name="Neveu A P."/>
        </authorList>
    </citation>
    <scope>NUCLEOTIDE SEQUENCE</scope>
    <source>
        <tissue evidence="10">Whole embryo</tissue>
    </source>
</reference>
<dbReference type="GO" id="GO:0005634">
    <property type="term" value="C:nucleus"/>
    <property type="evidence" value="ECO:0007669"/>
    <property type="project" value="UniProtKB-SubCell"/>
</dbReference>
<evidence type="ECO:0000256" key="2">
    <source>
        <dbReference type="ARBA" id="ARBA00022473"/>
    </source>
</evidence>
<dbReference type="FunFam" id="1.10.10.60:FF:000113">
    <property type="entry name" value="homeobox protein Hox-B1"/>
    <property type="match status" value="1"/>
</dbReference>
<feature type="region of interest" description="Disordered" evidence="8">
    <location>
        <begin position="320"/>
        <end position="365"/>
    </location>
</feature>
<feature type="compositionally biased region" description="Polar residues" evidence="8">
    <location>
        <begin position="325"/>
        <end position="334"/>
    </location>
</feature>
<dbReference type="PROSITE" id="PS50071">
    <property type="entry name" value="HOMEOBOX_2"/>
    <property type="match status" value="1"/>
</dbReference>
<feature type="region of interest" description="Disordered" evidence="8">
    <location>
        <begin position="53"/>
        <end position="101"/>
    </location>
</feature>
<protein>
    <submittedName>
        <fullName evidence="10">Hox1 homeobox transcription factor</fullName>
    </submittedName>
</protein>
<dbReference type="GO" id="GO:0000978">
    <property type="term" value="F:RNA polymerase II cis-regulatory region sequence-specific DNA binding"/>
    <property type="evidence" value="ECO:0007669"/>
    <property type="project" value="TreeGrafter"/>
</dbReference>
<feature type="region of interest" description="Disordered" evidence="8">
    <location>
        <begin position="195"/>
        <end position="214"/>
    </location>
</feature>
<keyword evidence="3 6" id="KW-0238">DNA-binding</keyword>
<evidence type="ECO:0000256" key="3">
    <source>
        <dbReference type="ARBA" id="ARBA00023125"/>
    </source>
</evidence>
<keyword evidence="5 6" id="KW-0539">Nucleus</keyword>
<dbReference type="CDD" id="cd00086">
    <property type="entry name" value="homeodomain"/>
    <property type="match status" value="1"/>
</dbReference>
<dbReference type="SMART" id="SM00389">
    <property type="entry name" value="HOX"/>
    <property type="match status" value="1"/>
</dbReference>
<dbReference type="InterPro" id="IPR001356">
    <property type="entry name" value="HD"/>
</dbReference>
<dbReference type="InterPro" id="IPR046327">
    <property type="entry name" value="HXA1/B1/D1"/>
</dbReference>
<gene>
    <name evidence="10" type="primary">Hox1</name>
</gene>